<evidence type="ECO:0000313" key="3">
    <source>
        <dbReference type="Proteomes" id="UP000076404"/>
    </source>
</evidence>
<reference evidence="2 3" key="2">
    <citation type="journal article" date="2016" name="Environ. Microbiol. Rep.">
        <title>Metagenomic evidence for the presence of phototrophic Gemmatimonadetes bacteria in diverse environments.</title>
        <authorList>
            <person name="Zeng Y."/>
            <person name="Baumbach J."/>
            <person name="Barbosa E.G."/>
            <person name="Azevedo V."/>
            <person name="Zhang C."/>
            <person name="Koblizek M."/>
        </authorList>
    </citation>
    <scope>NUCLEOTIDE SEQUENCE [LARGE SCALE GENOMIC DNA]</scope>
    <source>
        <strain evidence="2 3">AP64</strain>
    </source>
</reference>
<dbReference type="EMBL" id="CP011454">
    <property type="protein sequence ID" value="AMW04635.1"/>
    <property type="molecule type" value="Genomic_DNA"/>
</dbReference>
<organism evidence="2 3">
    <name type="scientific">Gemmatimonas phototrophica</name>
    <dbReference type="NCBI Taxonomy" id="1379270"/>
    <lineage>
        <taxon>Bacteria</taxon>
        <taxon>Pseudomonadati</taxon>
        <taxon>Gemmatimonadota</taxon>
        <taxon>Gemmatimonadia</taxon>
        <taxon>Gemmatimonadales</taxon>
        <taxon>Gemmatimonadaceae</taxon>
        <taxon>Gemmatimonas</taxon>
    </lineage>
</organism>
<protein>
    <recommendedName>
        <fullName evidence="4">FlgD Ig-like domain-containing protein</fullName>
    </recommendedName>
</protein>
<reference evidence="2 3" key="1">
    <citation type="journal article" date="2014" name="Proc. Natl. Acad. Sci. U.S.A.">
        <title>Functional type 2 photosynthetic reaction centers found in the rare bacterial phylum Gemmatimonadetes.</title>
        <authorList>
            <person name="Zeng Y."/>
            <person name="Feng F."/>
            <person name="Medova H."/>
            <person name="Dean J."/>
            <person name="Koblizek M."/>
        </authorList>
    </citation>
    <scope>NUCLEOTIDE SEQUENCE [LARGE SCALE GENOMIC DNA]</scope>
    <source>
        <strain evidence="2 3">AP64</strain>
    </source>
</reference>
<sequence>MGVRMVRPWGAVLLHTLAAGLAPSALLAQTVIVDGPAQTVLPSLTPTLQVRAIGLGPSRPIQYNLQVATTSDFSVLVLDSTFNSPDSVLTVQITRPLPSQATVYWRVGARSFIGPQAQSQSSGARVVPAWLTLVEPNSPQGNRYDIRRPLFVWRSAPVTAATGPWRYDLEILNVGRPEVGVTNLRDSTYRPAIDLQANASYRWNLRAILPNGESIRVYSQATFVITDPLLPTTTLLYQNFPNPFPSAVAFATCFWFDVGSDGAKVSLDVLDLRGNLVRTVVPGNDGIQDFEPGRYGRGAPGASSNCDNRFVWDGTATDGRTVAPGVYLARFRANNGAPTFRRIVFKGR</sequence>
<dbReference type="Gene3D" id="2.60.40.4070">
    <property type="match status" value="1"/>
</dbReference>
<keyword evidence="1" id="KW-0732">Signal</keyword>
<name>A0A143BJ65_9BACT</name>
<dbReference type="eggNOG" id="ENOG5033VVY">
    <property type="taxonomic scope" value="Bacteria"/>
</dbReference>
<dbReference type="Proteomes" id="UP000076404">
    <property type="component" value="Chromosome"/>
</dbReference>
<feature type="signal peptide" evidence="1">
    <location>
        <begin position="1"/>
        <end position="28"/>
    </location>
</feature>
<feature type="chain" id="PRO_5007506677" description="FlgD Ig-like domain-containing protein" evidence="1">
    <location>
        <begin position="29"/>
        <end position="348"/>
    </location>
</feature>
<dbReference type="Gene3D" id="2.60.40.10">
    <property type="entry name" value="Immunoglobulins"/>
    <property type="match status" value="1"/>
</dbReference>
<evidence type="ECO:0000256" key="1">
    <source>
        <dbReference type="SAM" id="SignalP"/>
    </source>
</evidence>
<proteinExistence type="predicted"/>
<dbReference type="STRING" id="1379270.GEMMAAP_06830"/>
<dbReference type="AlphaFoldDB" id="A0A143BJ65"/>
<evidence type="ECO:0000313" key="2">
    <source>
        <dbReference type="EMBL" id="AMW04635.1"/>
    </source>
</evidence>
<gene>
    <name evidence="2" type="ORF">GEMMAAP_06830</name>
</gene>
<dbReference type="InterPro" id="IPR013783">
    <property type="entry name" value="Ig-like_fold"/>
</dbReference>
<evidence type="ECO:0008006" key="4">
    <source>
        <dbReference type="Google" id="ProtNLM"/>
    </source>
</evidence>
<accession>A0A143BJ65</accession>
<dbReference type="KEGG" id="gph:GEMMAAP_06830"/>
<keyword evidence="3" id="KW-1185">Reference proteome</keyword>